<evidence type="ECO:0000313" key="1">
    <source>
        <dbReference type="EMBL" id="WVZ58606.1"/>
    </source>
</evidence>
<dbReference type="EMBL" id="CP144746">
    <property type="protein sequence ID" value="WVZ58605.1"/>
    <property type="molecule type" value="Genomic_DNA"/>
</dbReference>
<dbReference type="PANTHER" id="PTHR33144">
    <property type="entry name" value="OS10G0409366 PROTEIN-RELATED"/>
    <property type="match status" value="1"/>
</dbReference>
<gene>
    <name evidence="1" type="ORF">U9M48_008862</name>
</gene>
<dbReference type="InterPro" id="IPR004252">
    <property type="entry name" value="Probable_transposase_24"/>
</dbReference>
<dbReference type="Proteomes" id="UP001341281">
    <property type="component" value="Chromosome 02"/>
</dbReference>
<dbReference type="Pfam" id="PF03004">
    <property type="entry name" value="Transposase_24"/>
    <property type="match status" value="1"/>
</dbReference>
<dbReference type="AlphaFoldDB" id="A0AAQ3SQ55"/>
<proteinExistence type="predicted"/>
<keyword evidence="2" id="KW-1185">Reference proteome</keyword>
<dbReference type="EMBL" id="CP144746">
    <property type="protein sequence ID" value="WVZ58606.1"/>
    <property type="molecule type" value="Genomic_DNA"/>
</dbReference>
<evidence type="ECO:0000313" key="2">
    <source>
        <dbReference type="Proteomes" id="UP001341281"/>
    </source>
</evidence>
<protein>
    <submittedName>
        <fullName evidence="1">Uncharacterized protein</fullName>
    </submittedName>
</protein>
<name>A0AAQ3SQ55_PASNO</name>
<sequence>MQGQMERKVALCGAFAISNLLELEGGKVMAGTDENGVPNERSASILGQYLGSLAESQTFAPLHIARWDHKLFDSYKKQIIKDVEEKIVFPLQTIQLTRVWILRTINNRWRAYKSKLKKQYFNREERTLDQIIPGRPRTVNEHQWRALVGIWCQETHKKLCATNFRCTKLEKNTHTTGRKSHARLKKEMR</sequence>
<reference evidence="1 2" key="1">
    <citation type="submission" date="2024-02" db="EMBL/GenBank/DDBJ databases">
        <title>High-quality chromosome-scale genome assembly of Pensacola bahiagrass (Paspalum notatum Flugge var. saurae).</title>
        <authorList>
            <person name="Vega J.M."/>
            <person name="Podio M."/>
            <person name="Orjuela J."/>
            <person name="Siena L.A."/>
            <person name="Pessino S.C."/>
            <person name="Combes M.C."/>
            <person name="Mariac C."/>
            <person name="Albertini E."/>
            <person name="Pupilli F."/>
            <person name="Ortiz J.P.A."/>
            <person name="Leblanc O."/>
        </authorList>
    </citation>
    <scope>NUCLEOTIDE SEQUENCE [LARGE SCALE GENOMIC DNA]</scope>
    <source>
        <strain evidence="1">R1</strain>
        <tissue evidence="1">Leaf</tissue>
    </source>
</reference>
<accession>A0AAQ3SQ55</accession>
<dbReference type="PANTHER" id="PTHR33144:SF51">
    <property type="entry name" value="TRANSPOSASE TNP1_EN_SPM-LIKE DOMAIN-CONTAINING PROTEIN"/>
    <property type="match status" value="1"/>
</dbReference>
<dbReference type="EMBL" id="CP144746">
    <property type="protein sequence ID" value="WVZ58607.1"/>
    <property type="molecule type" value="Genomic_DNA"/>
</dbReference>
<organism evidence="1 2">
    <name type="scientific">Paspalum notatum var. saurae</name>
    <dbReference type="NCBI Taxonomy" id="547442"/>
    <lineage>
        <taxon>Eukaryota</taxon>
        <taxon>Viridiplantae</taxon>
        <taxon>Streptophyta</taxon>
        <taxon>Embryophyta</taxon>
        <taxon>Tracheophyta</taxon>
        <taxon>Spermatophyta</taxon>
        <taxon>Magnoliopsida</taxon>
        <taxon>Liliopsida</taxon>
        <taxon>Poales</taxon>
        <taxon>Poaceae</taxon>
        <taxon>PACMAD clade</taxon>
        <taxon>Panicoideae</taxon>
        <taxon>Andropogonodae</taxon>
        <taxon>Paspaleae</taxon>
        <taxon>Paspalinae</taxon>
        <taxon>Paspalum</taxon>
    </lineage>
</organism>